<dbReference type="PROSITE" id="PS50082">
    <property type="entry name" value="WD_REPEATS_2"/>
    <property type="match status" value="5"/>
</dbReference>
<protein>
    <recommendedName>
        <fullName evidence="4">Mitochondrial division protein 1</fullName>
    </recommendedName>
</protein>
<feature type="repeat" description="WD" evidence="6">
    <location>
        <begin position="855"/>
        <end position="896"/>
    </location>
</feature>
<evidence type="ECO:0000256" key="1">
    <source>
        <dbReference type="ARBA" id="ARBA00022574"/>
    </source>
</evidence>
<feature type="domain" description="NACHT" evidence="8">
    <location>
        <begin position="206"/>
        <end position="352"/>
    </location>
</feature>
<sequence length="1383" mass="152656">MEVVGGVASIITLVEVAGKIGILCAKYINEVKNAKDEAEVLLGEVKIFEDILSKVNSLLEGPSGAKLKASQNLKDVLGKSKKVLADLQRSLEQGQTSKIPRPSRKSWEPPNADSLKWPFKKSGIGKIFDNLKVLREEINLALTIDGAVLDAARDQNRNIEKLGDASVKEAMFGSDQDQEEPQCLPQTRIEVLKVIDTWVNGSQQNGIFWLRGIAGTGKSTIARTVAENLESASQLGASFFFKRSEAGRNSASKFFPTLAYGLTKYLPELLPHISKAVENDFDTLKRSFKEQFEKFILEPLSRISHNSTVVILIDALDECENEREIPLILEPLSRLRKLKNIDLRVFITSRPDHAPSRAFENLSGKNIQYHDLALDEVALETVRRDIRVFLVHEFTRISRRNGKRYKIQDSWPGDGVIEQLVGIAEPWFISAATICRFVDDDDERYFSPKQRLNTILASGCKVSGVYRIYLTVFEQLLRSLDNMNTDDRESIIEETRRIISTVVILESPLAQKSLSDLTNLEEETIHYRLRALRSILRVPTEPDGLVQTFHLSFRDFLVSRNPQDCFAVDEKATHQNLASNCIKLLSNNLKRDICSLKFAGPLNLVDDLAAKRQSISASVVYACKYWTRHVKKSQVPLEDGGETSEASALVRLLYDIERFINFNQFIIAEAPLQIYMSALVFSPSGSVVKTIFSPSCLYWAREAPIVRPSWGPQLQILEGHKGVVRSAVFSPDGRLLASASDDRTVRLWDTISGRTTQTLRDKGAVWSVVFSPDGEKLASGSSGTISLWNVASGALIGTVKGSNLKGPVKSLAFSPDGKLLASGSLDVRVNVWDTSFVSCTAPAPDASCKTPFRSLVGHSEFVTSVIFSPEGKLLASASLDKVVKLWDVEAWVLLRTFEGHGHGSALDNNSRDSEGPITSLAVSRNGGRLAAGFAKGKLRVGRIKENGTVAYFHAGSVLNIDGHNRDVNSVAFSPDGRQLTTSSHDRTIKLWDVTSLGPQDPRSTCLDGYENRLKDRKVFSNQLAELSPDGRILAVVSPNLTVEVWNILSGVHPHTSAKFCSPDELGVSPHLRTIKTRLQHKPRQISWSSDRKLAMASSSIIELWDVLSSTEEPLRTFQGHSDDVTSVSFSPDNQWLASGSRDQTIRIWDVCFGAPSKTLQSLDSGWITSVIFSLDGAMLLSADKGTDLHYIKVWDPSSGTLLHNFEIQGPHPTAMALSPNGNLLATISPHAIYLWNIGAAFIGTRTGIEHINCIQRSEGPVVPTKSARRGNLNTSGMGISFRTDHVSFSRDGTAIEVDGGFIDLSVLGPTGSAHTHSFPGQHRYFCDTNGWLHWGINPVKSFWFPVGCRPLYLRMRGSLCVILDESGGLNYLDIDEGALATHF</sequence>
<dbReference type="SUPFAM" id="SSF50978">
    <property type="entry name" value="WD40 repeat-like"/>
    <property type="match status" value="2"/>
</dbReference>
<evidence type="ECO:0000256" key="3">
    <source>
        <dbReference type="ARBA" id="ARBA00038415"/>
    </source>
</evidence>
<evidence type="ECO:0000256" key="2">
    <source>
        <dbReference type="ARBA" id="ARBA00022737"/>
    </source>
</evidence>
<dbReference type="InterPro" id="IPR036322">
    <property type="entry name" value="WD40_repeat_dom_sf"/>
</dbReference>
<dbReference type="Gene3D" id="3.40.50.300">
    <property type="entry name" value="P-loop containing nucleotide triphosphate hydrolases"/>
    <property type="match status" value="1"/>
</dbReference>
<evidence type="ECO:0000256" key="6">
    <source>
        <dbReference type="PROSITE-ProRule" id="PRU00221"/>
    </source>
</evidence>
<evidence type="ECO:0000313" key="9">
    <source>
        <dbReference type="EMBL" id="KAK6507221.1"/>
    </source>
</evidence>
<accession>A0AAV9WEF2</accession>
<dbReference type="PRINTS" id="PR00320">
    <property type="entry name" value="GPROTEINBRPT"/>
</dbReference>
<dbReference type="PANTHER" id="PTHR22847:SF637">
    <property type="entry name" value="WD REPEAT DOMAIN 5B"/>
    <property type="match status" value="1"/>
</dbReference>
<dbReference type="EMBL" id="JAVHJL010000003">
    <property type="protein sequence ID" value="KAK6507221.1"/>
    <property type="molecule type" value="Genomic_DNA"/>
</dbReference>
<evidence type="ECO:0000256" key="7">
    <source>
        <dbReference type="SAM" id="MobiDB-lite"/>
    </source>
</evidence>
<gene>
    <name evidence="9" type="ORF">TWF481_005671</name>
</gene>
<dbReference type="CDD" id="cd00200">
    <property type="entry name" value="WD40"/>
    <property type="match status" value="1"/>
</dbReference>
<feature type="region of interest" description="Disordered" evidence="7">
    <location>
        <begin position="93"/>
        <end position="112"/>
    </location>
</feature>
<comment type="similarity">
    <text evidence="3">Belongs to the WD repeat MDV1/CAF4 family.</text>
</comment>
<dbReference type="InterPro" id="IPR056884">
    <property type="entry name" value="NPHP3-like_N"/>
</dbReference>
<feature type="repeat" description="WD" evidence="6">
    <location>
        <begin position="1117"/>
        <end position="1150"/>
    </location>
</feature>
<dbReference type="InterPro" id="IPR027417">
    <property type="entry name" value="P-loop_NTPase"/>
</dbReference>
<dbReference type="Proteomes" id="UP001370758">
    <property type="component" value="Unassembled WGS sequence"/>
</dbReference>
<feature type="repeat" description="WD" evidence="6">
    <location>
        <begin position="801"/>
        <end position="833"/>
    </location>
</feature>
<dbReference type="PROSITE" id="PS50837">
    <property type="entry name" value="NACHT"/>
    <property type="match status" value="1"/>
</dbReference>
<dbReference type="InterPro" id="IPR007111">
    <property type="entry name" value="NACHT_NTPase"/>
</dbReference>
<evidence type="ECO:0000256" key="5">
    <source>
        <dbReference type="ARBA" id="ARBA00043913"/>
    </source>
</evidence>
<keyword evidence="2" id="KW-0677">Repeat</keyword>
<dbReference type="InterPro" id="IPR020472">
    <property type="entry name" value="WD40_PAC1"/>
</dbReference>
<dbReference type="Gene3D" id="2.130.10.10">
    <property type="entry name" value="YVTN repeat-like/Quinoprotein amine dehydrogenase"/>
    <property type="match status" value="5"/>
</dbReference>
<organism evidence="9 10">
    <name type="scientific">Arthrobotrys musiformis</name>
    <dbReference type="NCBI Taxonomy" id="47236"/>
    <lineage>
        <taxon>Eukaryota</taxon>
        <taxon>Fungi</taxon>
        <taxon>Dikarya</taxon>
        <taxon>Ascomycota</taxon>
        <taxon>Pezizomycotina</taxon>
        <taxon>Orbiliomycetes</taxon>
        <taxon>Orbiliales</taxon>
        <taxon>Orbiliaceae</taxon>
        <taxon>Arthrobotrys</taxon>
    </lineage>
</organism>
<dbReference type="SMART" id="SM00320">
    <property type="entry name" value="WD40"/>
    <property type="match status" value="11"/>
</dbReference>
<comment type="function">
    <text evidence="5">Involved in mitochondrial fission. Acts as an adapter protein required to form mitochondrial fission complexes. Formation of these complexes is required to promote constriction and fission of the mitochondrial compartment at a late step in mitochondrial division.</text>
</comment>
<reference evidence="9 10" key="1">
    <citation type="submission" date="2023-08" db="EMBL/GenBank/DDBJ databases">
        <authorList>
            <person name="Palmer J.M."/>
        </authorList>
    </citation>
    <scope>NUCLEOTIDE SEQUENCE [LARGE SCALE GENOMIC DNA]</scope>
    <source>
        <strain evidence="9 10">TWF481</strain>
    </source>
</reference>
<dbReference type="PANTHER" id="PTHR22847">
    <property type="entry name" value="WD40 REPEAT PROTEIN"/>
    <property type="match status" value="1"/>
</dbReference>
<feature type="repeat" description="WD" evidence="6">
    <location>
        <begin position="960"/>
        <end position="995"/>
    </location>
</feature>
<dbReference type="SUPFAM" id="SSF52540">
    <property type="entry name" value="P-loop containing nucleoside triphosphate hydrolases"/>
    <property type="match status" value="1"/>
</dbReference>
<dbReference type="PROSITE" id="PS00678">
    <property type="entry name" value="WD_REPEATS_1"/>
    <property type="match status" value="3"/>
</dbReference>
<keyword evidence="1 6" id="KW-0853">WD repeat</keyword>
<dbReference type="InterPro" id="IPR001680">
    <property type="entry name" value="WD40_rpt"/>
</dbReference>
<dbReference type="InterPro" id="IPR019775">
    <property type="entry name" value="WD40_repeat_CS"/>
</dbReference>
<feature type="repeat" description="WD" evidence="6">
    <location>
        <begin position="717"/>
        <end position="758"/>
    </location>
</feature>
<dbReference type="GO" id="GO:1990234">
    <property type="term" value="C:transferase complex"/>
    <property type="evidence" value="ECO:0007669"/>
    <property type="project" value="UniProtKB-ARBA"/>
</dbReference>
<dbReference type="Pfam" id="PF24883">
    <property type="entry name" value="NPHP3_N"/>
    <property type="match status" value="1"/>
</dbReference>
<evidence type="ECO:0000259" key="8">
    <source>
        <dbReference type="PROSITE" id="PS50837"/>
    </source>
</evidence>
<evidence type="ECO:0000256" key="4">
    <source>
        <dbReference type="ARBA" id="ARBA00039789"/>
    </source>
</evidence>
<dbReference type="Pfam" id="PF00400">
    <property type="entry name" value="WD40"/>
    <property type="match status" value="6"/>
</dbReference>
<name>A0AAV9WEF2_9PEZI</name>
<dbReference type="PROSITE" id="PS50294">
    <property type="entry name" value="WD_REPEATS_REGION"/>
    <property type="match status" value="5"/>
</dbReference>
<dbReference type="InterPro" id="IPR015943">
    <property type="entry name" value="WD40/YVTN_repeat-like_dom_sf"/>
</dbReference>
<comment type="caution">
    <text evidence="9">The sequence shown here is derived from an EMBL/GenBank/DDBJ whole genome shotgun (WGS) entry which is preliminary data.</text>
</comment>
<proteinExistence type="inferred from homology"/>
<keyword evidence="10" id="KW-1185">Reference proteome</keyword>
<evidence type="ECO:0000313" key="10">
    <source>
        <dbReference type="Proteomes" id="UP001370758"/>
    </source>
</evidence>